<gene>
    <name evidence="2" type="ORF">KSX_52500</name>
</gene>
<dbReference type="EMBL" id="BNJF01000002">
    <property type="protein sequence ID" value="GHO47087.1"/>
    <property type="molecule type" value="Genomic_DNA"/>
</dbReference>
<name>A0A8J3HZH8_9CHLR</name>
<feature type="compositionally biased region" description="Basic and acidic residues" evidence="1">
    <location>
        <begin position="30"/>
        <end position="42"/>
    </location>
</feature>
<sequence>MVCGTSPLNSCLIPCDDISPLEEYDEESGETEREAEREPHDVADDFGWKAKAIVSRSNGVCFHQARVAHCSVLYKVDNTS</sequence>
<reference evidence="2" key="1">
    <citation type="submission" date="2020-10" db="EMBL/GenBank/DDBJ databases">
        <title>Taxonomic study of unclassified bacteria belonging to the class Ktedonobacteria.</title>
        <authorList>
            <person name="Yabe S."/>
            <person name="Wang C.M."/>
            <person name="Zheng Y."/>
            <person name="Sakai Y."/>
            <person name="Cavaletti L."/>
            <person name="Monciardini P."/>
            <person name="Donadio S."/>
        </authorList>
    </citation>
    <scope>NUCLEOTIDE SEQUENCE</scope>
    <source>
        <strain evidence="2">SOSP1-1</strain>
    </source>
</reference>
<dbReference type="Proteomes" id="UP000612362">
    <property type="component" value="Unassembled WGS sequence"/>
</dbReference>
<feature type="region of interest" description="Disordered" evidence="1">
    <location>
        <begin position="23"/>
        <end position="42"/>
    </location>
</feature>
<accession>A0A8J3HZH8</accession>
<dbReference type="AlphaFoldDB" id="A0A8J3HZH8"/>
<proteinExistence type="predicted"/>
<evidence type="ECO:0000313" key="2">
    <source>
        <dbReference type="EMBL" id="GHO47087.1"/>
    </source>
</evidence>
<evidence type="ECO:0000313" key="3">
    <source>
        <dbReference type="Proteomes" id="UP000612362"/>
    </source>
</evidence>
<protein>
    <submittedName>
        <fullName evidence="2">Uncharacterized protein</fullName>
    </submittedName>
</protein>
<organism evidence="2 3">
    <name type="scientific">Ktedonospora formicarum</name>
    <dbReference type="NCBI Taxonomy" id="2778364"/>
    <lineage>
        <taxon>Bacteria</taxon>
        <taxon>Bacillati</taxon>
        <taxon>Chloroflexota</taxon>
        <taxon>Ktedonobacteria</taxon>
        <taxon>Ktedonobacterales</taxon>
        <taxon>Ktedonobacteraceae</taxon>
        <taxon>Ktedonospora</taxon>
    </lineage>
</organism>
<comment type="caution">
    <text evidence="2">The sequence shown here is derived from an EMBL/GenBank/DDBJ whole genome shotgun (WGS) entry which is preliminary data.</text>
</comment>
<keyword evidence="3" id="KW-1185">Reference proteome</keyword>
<evidence type="ECO:0000256" key="1">
    <source>
        <dbReference type="SAM" id="MobiDB-lite"/>
    </source>
</evidence>